<dbReference type="Proteomes" id="UP000185473">
    <property type="component" value="Chromosome"/>
</dbReference>
<evidence type="ECO:0000313" key="2">
    <source>
        <dbReference type="Proteomes" id="UP000185473"/>
    </source>
</evidence>
<gene>
    <name evidence="1" type="ORF">FOL01_1239</name>
</gene>
<organism evidence="1 2">
    <name type="scientific">Weissella jogaejeotgali</name>
    <dbReference type="NCBI Taxonomy" id="1631871"/>
    <lineage>
        <taxon>Bacteria</taxon>
        <taxon>Bacillati</taxon>
        <taxon>Bacillota</taxon>
        <taxon>Bacilli</taxon>
        <taxon>Lactobacillales</taxon>
        <taxon>Lactobacillaceae</taxon>
        <taxon>Weissella</taxon>
    </lineage>
</organism>
<dbReference type="EMBL" id="CP014332">
    <property type="protein sequence ID" value="APS42098.1"/>
    <property type="molecule type" value="Genomic_DNA"/>
</dbReference>
<evidence type="ECO:0008006" key="3">
    <source>
        <dbReference type="Google" id="ProtNLM"/>
    </source>
</evidence>
<dbReference type="OrthoDB" id="1655898at2"/>
<evidence type="ECO:0000313" key="1">
    <source>
        <dbReference type="EMBL" id="APS42098.1"/>
    </source>
</evidence>
<protein>
    <recommendedName>
        <fullName evidence="3">TPR repeat protein</fullName>
    </recommendedName>
</protein>
<name>A0A1L6RC75_9LACO</name>
<dbReference type="KEGG" id="wjo:FOL01_1239"/>
<keyword evidence="2" id="KW-1185">Reference proteome</keyword>
<proteinExistence type="predicted"/>
<dbReference type="RefSeq" id="WP_075269868.1">
    <property type="nucleotide sequence ID" value="NZ_CP014332.1"/>
</dbReference>
<accession>A0A1L6RC75</accession>
<reference evidence="1 2" key="1">
    <citation type="submission" date="2016-02" db="EMBL/GenBank/DDBJ databases">
        <title>Complete Genome Sequence of Weissella jogaejeotgali FOL01.</title>
        <authorList>
            <person name="Lee J.-H."/>
            <person name="Ku H.-J."/>
        </authorList>
    </citation>
    <scope>NUCLEOTIDE SEQUENCE [LARGE SCALE GENOMIC DNA]</scope>
    <source>
        <strain evidence="1 2">FOL01</strain>
    </source>
</reference>
<dbReference type="AlphaFoldDB" id="A0A1L6RC75"/>
<sequence length="307" mass="35096">MTNNQKVNEQYTSLVAEAKEELNRDLVSQALDTLNSAYQLQQTEEVNHLLVTTLVAQGQYQEAQTIADEYLSSYAKDEQSARIYLDLSLHNHYFLNAWEFLNWLTEGVQEKLQPEVVDAENSYRLNQEKTIRTIARQFYHLSDGNTVEQQKRLLAANKLPVNDYLIGAKFVLRDPFLSQISRTAVLDQLRRLRINESVGFLDLDGHTQTYIPTSLTALKQNDIYNNILNELDKYAKTLGADMVHGLSEQVHLLLMIAYPELSTVVQDVTSWVDGLVAETFGYPMPNEPDGQATWRKKAQKSLIELLN</sequence>
<dbReference type="STRING" id="1631871.FOL01_1239"/>